<sequence>MEVPTYTNAERDRRWNLARSFMDSNGVDALIVFGEHEDAGAAPVNYDTWFTNGRPGTTVIFPKAGEPVSLFPMALFAMDHLESSRRGDNMWLPPKNLRNSQESSSIANTLAEFGLAEATIGVVGLEPYPPWHPEGSVPYPLWNNILKLFPKINFKPVEHAFARLIMPQSPEEIAVVRHSASIGDAMVRAMVAKAAAGVLESEVVAAGMTAGYSRGAVPPLMHFWSGPDPVATGWPQWGYRPQKPRVLQEGDVITSEVFCNFGGRHTQHQALIAIGKIHEDYERAAKVVRAVYDAGLKALRPGRKFGDFVQDMLEPTKGAGGWIMGPSVHGLNPLIALSGFAQDLSRVSGAEAYPPGSDFATILGDLEIKPGMSFAFEPNYGFGRHVVHLGGTVIVGEEGAIELNSYSAKILRAGEENES</sequence>
<evidence type="ECO:0000313" key="2">
    <source>
        <dbReference type="EMBL" id="CAF9929989.1"/>
    </source>
</evidence>
<dbReference type="OrthoDB" id="5290013at2759"/>
<dbReference type="InterPro" id="IPR050659">
    <property type="entry name" value="Peptidase_M24B"/>
</dbReference>
<keyword evidence="3" id="KW-1185">Reference proteome</keyword>
<proteinExistence type="predicted"/>
<reference evidence="2" key="1">
    <citation type="submission" date="2021-03" db="EMBL/GenBank/DDBJ databases">
        <authorList>
            <person name="Tagirdzhanova G."/>
        </authorList>
    </citation>
    <scope>NUCLEOTIDE SEQUENCE</scope>
</reference>
<dbReference type="PANTHER" id="PTHR46112">
    <property type="entry name" value="AMINOPEPTIDASE"/>
    <property type="match status" value="1"/>
</dbReference>
<dbReference type="AlphaFoldDB" id="A0A8H3FSV8"/>
<dbReference type="InterPro" id="IPR029149">
    <property type="entry name" value="Creatin/AminoP/Spt16_N"/>
</dbReference>
<dbReference type="CDD" id="cd01066">
    <property type="entry name" value="APP_MetAP"/>
    <property type="match status" value="1"/>
</dbReference>
<dbReference type="Pfam" id="PF00557">
    <property type="entry name" value="Peptidase_M24"/>
    <property type="match status" value="1"/>
</dbReference>
<dbReference type="InterPro" id="IPR036005">
    <property type="entry name" value="Creatinase/aminopeptidase-like"/>
</dbReference>
<dbReference type="SUPFAM" id="SSF55920">
    <property type="entry name" value="Creatinase/aminopeptidase"/>
    <property type="match status" value="1"/>
</dbReference>
<gene>
    <name evidence="2" type="ORF">HETSPECPRED_007508</name>
</gene>
<dbReference type="Gene3D" id="3.40.350.10">
    <property type="entry name" value="Creatinase/prolidase N-terminal domain"/>
    <property type="match status" value="1"/>
</dbReference>
<organism evidence="2 3">
    <name type="scientific">Heterodermia speciosa</name>
    <dbReference type="NCBI Taxonomy" id="116794"/>
    <lineage>
        <taxon>Eukaryota</taxon>
        <taxon>Fungi</taxon>
        <taxon>Dikarya</taxon>
        <taxon>Ascomycota</taxon>
        <taxon>Pezizomycotina</taxon>
        <taxon>Lecanoromycetes</taxon>
        <taxon>OSLEUM clade</taxon>
        <taxon>Lecanoromycetidae</taxon>
        <taxon>Caliciales</taxon>
        <taxon>Physciaceae</taxon>
        <taxon>Heterodermia</taxon>
    </lineage>
</organism>
<dbReference type="PANTHER" id="PTHR46112:SF2">
    <property type="entry name" value="XAA-PRO AMINOPEPTIDASE P-RELATED"/>
    <property type="match status" value="1"/>
</dbReference>
<dbReference type="EMBL" id="CAJPDS010000054">
    <property type="protein sequence ID" value="CAF9929989.1"/>
    <property type="molecule type" value="Genomic_DNA"/>
</dbReference>
<comment type="caution">
    <text evidence="2">The sequence shown here is derived from an EMBL/GenBank/DDBJ whole genome shotgun (WGS) entry which is preliminary data.</text>
</comment>
<evidence type="ECO:0000259" key="1">
    <source>
        <dbReference type="Pfam" id="PF00557"/>
    </source>
</evidence>
<dbReference type="Proteomes" id="UP000664521">
    <property type="component" value="Unassembled WGS sequence"/>
</dbReference>
<dbReference type="InterPro" id="IPR000994">
    <property type="entry name" value="Pept_M24"/>
</dbReference>
<accession>A0A8H3FSV8</accession>
<dbReference type="SUPFAM" id="SSF53092">
    <property type="entry name" value="Creatinase/prolidase N-terminal domain"/>
    <property type="match status" value="1"/>
</dbReference>
<feature type="domain" description="Peptidase M24" evidence="1">
    <location>
        <begin position="176"/>
        <end position="396"/>
    </location>
</feature>
<name>A0A8H3FSV8_9LECA</name>
<protein>
    <recommendedName>
        <fullName evidence="1">Peptidase M24 domain-containing protein</fullName>
    </recommendedName>
</protein>
<evidence type="ECO:0000313" key="3">
    <source>
        <dbReference type="Proteomes" id="UP000664521"/>
    </source>
</evidence>
<dbReference type="Gene3D" id="3.90.230.10">
    <property type="entry name" value="Creatinase/methionine aminopeptidase superfamily"/>
    <property type="match status" value="1"/>
</dbReference>